<feature type="compositionally biased region" description="Low complexity" evidence="1">
    <location>
        <begin position="1"/>
        <end position="12"/>
    </location>
</feature>
<feature type="region of interest" description="Disordered" evidence="1">
    <location>
        <begin position="1"/>
        <end position="151"/>
    </location>
</feature>
<dbReference type="RefSeq" id="XP_003654167.1">
    <property type="nucleotide sequence ID" value="XM_003654119.1"/>
</dbReference>
<accession>G2R7C2</accession>
<name>G2R7C2_THETT</name>
<gene>
    <name evidence="2" type="ORF">THITE_2089318</name>
</gene>
<dbReference type="HOGENOM" id="CLU_1732745_0_0_1"/>
<dbReference type="GeneID" id="11518702"/>
<protein>
    <submittedName>
        <fullName evidence="2">Uncharacterized protein</fullName>
    </submittedName>
</protein>
<feature type="compositionally biased region" description="Low complexity" evidence="1">
    <location>
        <begin position="88"/>
        <end position="99"/>
    </location>
</feature>
<proteinExistence type="predicted"/>
<dbReference type="OrthoDB" id="10652205at2759"/>
<evidence type="ECO:0000313" key="3">
    <source>
        <dbReference type="Proteomes" id="UP000008181"/>
    </source>
</evidence>
<reference evidence="2 3" key="1">
    <citation type="journal article" date="2011" name="Nat. Biotechnol.">
        <title>Comparative genomic analysis of the thermophilic biomass-degrading fungi Myceliophthora thermophila and Thielavia terrestris.</title>
        <authorList>
            <person name="Berka R.M."/>
            <person name="Grigoriev I.V."/>
            <person name="Otillar R."/>
            <person name="Salamov A."/>
            <person name="Grimwood J."/>
            <person name="Reid I."/>
            <person name="Ishmael N."/>
            <person name="John T."/>
            <person name="Darmond C."/>
            <person name="Moisan M.-C."/>
            <person name="Henrissat B."/>
            <person name="Coutinho P.M."/>
            <person name="Lombard V."/>
            <person name="Natvig D.O."/>
            <person name="Lindquist E."/>
            <person name="Schmutz J."/>
            <person name="Lucas S."/>
            <person name="Harris P."/>
            <person name="Powlowski J."/>
            <person name="Bellemare A."/>
            <person name="Taylor D."/>
            <person name="Butler G."/>
            <person name="de Vries R.P."/>
            <person name="Allijn I.E."/>
            <person name="van den Brink J."/>
            <person name="Ushinsky S."/>
            <person name="Storms R."/>
            <person name="Powell A.J."/>
            <person name="Paulsen I.T."/>
            <person name="Elbourne L.D.H."/>
            <person name="Baker S.E."/>
            <person name="Magnuson J."/>
            <person name="LaBoissiere S."/>
            <person name="Clutterbuck A.J."/>
            <person name="Martinez D."/>
            <person name="Wogulis M."/>
            <person name="de Leon A.L."/>
            <person name="Rey M.W."/>
            <person name="Tsang A."/>
        </authorList>
    </citation>
    <scope>NUCLEOTIDE SEQUENCE [LARGE SCALE GENOMIC DNA]</scope>
    <source>
        <strain evidence="3">ATCC 38088 / NRRL 8126</strain>
    </source>
</reference>
<dbReference type="KEGG" id="ttt:THITE_2089318"/>
<sequence length="151" mass="16396">MIAPSSPATASRASRKRQSDFSVDPAALSPSKTEENSPTRFEPYMMTTRFGRKPRMTAKVQAAGGRRNTEAPGDPHQFFDANGELEMPTLTTGPCLPTPEMDCSRSHDVPYQAARRVPPTNPRPTQAPGRLKDAKNDNSSNVQSPESPLSA</sequence>
<dbReference type="AlphaFoldDB" id="G2R7C2"/>
<keyword evidence="3" id="KW-1185">Reference proteome</keyword>
<dbReference type="EMBL" id="CP003011">
    <property type="protein sequence ID" value="AEO67831.1"/>
    <property type="molecule type" value="Genomic_DNA"/>
</dbReference>
<feature type="compositionally biased region" description="Polar residues" evidence="1">
    <location>
        <begin position="137"/>
        <end position="151"/>
    </location>
</feature>
<evidence type="ECO:0000256" key="1">
    <source>
        <dbReference type="SAM" id="MobiDB-lite"/>
    </source>
</evidence>
<evidence type="ECO:0000313" key="2">
    <source>
        <dbReference type="EMBL" id="AEO67831.1"/>
    </source>
</evidence>
<dbReference type="Proteomes" id="UP000008181">
    <property type="component" value="Chromosome 3"/>
</dbReference>
<organism evidence="2 3">
    <name type="scientific">Thermothielavioides terrestris (strain ATCC 38088 / NRRL 8126)</name>
    <name type="common">Thielavia terrestris</name>
    <dbReference type="NCBI Taxonomy" id="578455"/>
    <lineage>
        <taxon>Eukaryota</taxon>
        <taxon>Fungi</taxon>
        <taxon>Dikarya</taxon>
        <taxon>Ascomycota</taxon>
        <taxon>Pezizomycotina</taxon>
        <taxon>Sordariomycetes</taxon>
        <taxon>Sordariomycetidae</taxon>
        <taxon>Sordariales</taxon>
        <taxon>Chaetomiaceae</taxon>
        <taxon>Thermothielavioides</taxon>
        <taxon>Thermothielavioides terrestris</taxon>
    </lineage>
</organism>